<dbReference type="InterPro" id="IPR010241">
    <property type="entry name" value="Fd_pln"/>
</dbReference>
<evidence type="ECO:0000259" key="11">
    <source>
        <dbReference type="PROSITE" id="PS51085"/>
    </source>
</evidence>
<dbReference type="SUPFAM" id="SSF51445">
    <property type="entry name" value="(Trans)glycosidases"/>
    <property type="match status" value="1"/>
</dbReference>
<evidence type="ECO:0000256" key="2">
    <source>
        <dbReference type="ARBA" id="ARBA00003532"/>
    </source>
</evidence>
<comment type="function">
    <text evidence="2 10">Ferredoxins are iron-sulfur proteins that transfer electrons in a wide variety of metabolic reactions.</text>
</comment>
<keyword evidence="6" id="KW-0378">Hydrolase</keyword>
<comment type="subcellular location">
    <subcellularLocation>
        <location evidence="10">Plastid</location>
        <location evidence="10">Chloroplast</location>
    </subcellularLocation>
</comment>
<evidence type="ECO:0000256" key="6">
    <source>
        <dbReference type="ARBA" id="ARBA00022801"/>
    </source>
</evidence>
<keyword evidence="8" id="KW-0326">Glycosidase</keyword>
<comment type="similarity">
    <text evidence="10">Belongs to the 2Fe2S plant-type ferredoxin family.</text>
</comment>
<dbReference type="PROSITE" id="PS00197">
    <property type="entry name" value="2FE2S_FER_1"/>
    <property type="match status" value="1"/>
</dbReference>
<dbReference type="Proteomes" id="UP000596660">
    <property type="component" value="Unplaced"/>
</dbReference>
<dbReference type="FunFam" id="3.20.20.80:FF:000005">
    <property type="entry name" value="Glucan endo-1,3-beta-glucosidase 14"/>
    <property type="match status" value="1"/>
</dbReference>
<evidence type="ECO:0000256" key="10">
    <source>
        <dbReference type="RuleBase" id="RU364001"/>
    </source>
</evidence>
<reference evidence="12" key="2">
    <citation type="submission" date="2021-03" db="UniProtKB">
        <authorList>
            <consortium name="EnsemblPlants"/>
        </authorList>
    </citation>
    <scope>IDENTIFICATION</scope>
</reference>
<feature type="domain" description="2Fe-2S ferredoxin-type" evidence="11">
    <location>
        <begin position="57"/>
        <end position="145"/>
    </location>
</feature>
<dbReference type="Gene3D" id="3.10.20.30">
    <property type="match status" value="1"/>
</dbReference>
<dbReference type="EnsemblPlants" id="AUR62009756-RA">
    <property type="protein sequence ID" value="AUR62009756-RA:cds"/>
    <property type="gene ID" value="AUR62009756"/>
</dbReference>
<keyword evidence="5" id="KW-0732">Signal</keyword>
<dbReference type="InterPro" id="IPR012675">
    <property type="entry name" value="Beta-grasp_dom_sf"/>
</dbReference>
<keyword evidence="4 10" id="KW-0001">2Fe-2S</keyword>
<comment type="catalytic activity">
    <reaction evidence="1">
        <text>Hydrolysis of (1-&gt;3)-beta-D-glucosidic linkages in (1-&gt;3)-beta-D-glucans.</text>
        <dbReference type="EC" id="3.2.1.39"/>
    </reaction>
</comment>
<protein>
    <recommendedName>
        <fullName evidence="10">Ferredoxin</fullName>
    </recommendedName>
</protein>
<dbReference type="CDD" id="cd00207">
    <property type="entry name" value="fer2"/>
    <property type="match status" value="1"/>
</dbReference>
<organism evidence="12 13">
    <name type="scientific">Chenopodium quinoa</name>
    <name type="common">Quinoa</name>
    <dbReference type="NCBI Taxonomy" id="63459"/>
    <lineage>
        <taxon>Eukaryota</taxon>
        <taxon>Viridiplantae</taxon>
        <taxon>Streptophyta</taxon>
        <taxon>Embryophyta</taxon>
        <taxon>Tracheophyta</taxon>
        <taxon>Spermatophyta</taxon>
        <taxon>Magnoliopsida</taxon>
        <taxon>eudicotyledons</taxon>
        <taxon>Gunneridae</taxon>
        <taxon>Pentapetalae</taxon>
        <taxon>Caryophyllales</taxon>
        <taxon>Chenopodiaceae</taxon>
        <taxon>Chenopodioideae</taxon>
        <taxon>Atripliceae</taxon>
        <taxon>Chenopodium</taxon>
    </lineage>
</organism>
<comment type="similarity">
    <text evidence="3 9">Belongs to the glycosyl hydrolase 17 family.</text>
</comment>
<evidence type="ECO:0000256" key="5">
    <source>
        <dbReference type="ARBA" id="ARBA00022729"/>
    </source>
</evidence>
<accession>A0A803LD17</accession>
<keyword evidence="10" id="KW-0150">Chloroplast</keyword>
<dbReference type="NCBIfam" id="TIGR02008">
    <property type="entry name" value="fdx_plant"/>
    <property type="match status" value="1"/>
</dbReference>
<keyword evidence="10" id="KW-0934">Plastid</keyword>
<evidence type="ECO:0000256" key="3">
    <source>
        <dbReference type="ARBA" id="ARBA00008773"/>
    </source>
</evidence>
<evidence type="ECO:0000256" key="4">
    <source>
        <dbReference type="ARBA" id="ARBA00022714"/>
    </source>
</evidence>
<dbReference type="SUPFAM" id="SSF54292">
    <property type="entry name" value="2Fe-2S ferredoxin-like"/>
    <property type="match status" value="1"/>
</dbReference>
<evidence type="ECO:0000256" key="1">
    <source>
        <dbReference type="ARBA" id="ARBA00000382"/>
    </source>
</evidence>
<keyword evidence="10" id="KW-0408">Iron</keyword>
<evidence type="ECO:0000256" key="8">
    <source>
        <dbReference type="ARBA" id="ARBA00023295"/>
    </source>
</evidence>
<keyword evidence="7 10" id="KW-0411">Iron-sulfur</keyword>
<dbReference type="PROSITE" id="PS51085">
    <property type="entry name" value="2FE2S_FER_2"/>
    <property type="match status" value="1"/>
</dbReference>
<dbReference type="InterPro" id="IPR006058">
    <property type="entry name" value="2Fe2S_fd_BS"/>
</dbReference>
<dbReference type="GO" id="GO:0022900">
    <property type="term" value="P:electron transport chain"/>
    <property type="evidence" value="ECO:0007669"/>
    <property type="project" value="InterPro"/>
</dbReference>
<evidence type="ECO:0000313" key="13">
    <source>
        <dbReference type="Proteomes" id="UP000596660"/>
    </source>
</evidence>
<evidence type="ECO:0000256" key="7">
    <source>
        <dbReference type="ARBA" id="ARBA00023014"/>
    </source>
</evidence>
<name>A0A803LD17_CHEQI</name>
<dbReference type="GO" id="GO:0046872">
    <property type="term" value="F:metal ion binding"/>
    <property type="evidence" value="ECO:0007669"/>
    <property type="project" value="UniProtKB-KW"/>
</dbReference>
<dbReference type="InterPro" id="IPR001041">
    <property type="entry name" value="2Fe-2S_ferredoxin-type"/>
</dbReference>
<dbReference type="InterPro" id="IPR017853">
    <property type="entry name" value="GH"/>
</dbReference>
<dbReference type="Pfam" id="PF00332">
    <property type="entry name" value="Glyco_hydro_17"/>
    <property type="match status" value="1"/>
</dbReference>
<dbReference type="GO" id="GO:0042973">
    <property type="term" value="F:glucan endo-1,3-beta-D-glucosidase activity"/>
    <property type="evidence" value="ECO:0007669"/>
    <property type="project" value="UniProtKB-EC"/>
</dbReference>
<dbReference type="Gene3D" id="3.20.20.80">
    <property type="entry name" value="Glycosidases"/>
    <property type="match status" value="1"/>
</dbReference>
<evidence type="ECO:0000256" key="9">
    <source>
        <dbReference type="RuleBase" id="RU004335"/>
    </source>
</evidence>
<dbReference type="GO" id="GO:0009507">
    <property type="term" value="C:chloroplast"/>
    <property type="evidence" value="ECO:0007669"/>
    <property type="project" value="UniProtKB-SubCell"/>
</dbReference>
<dbReference type="InterPro" id="IPR000490">
    <property type="entry name" value="Glyco_hydro_17"/>
</dbReference>
<dbReference type="AlphaFoldDB" id="A0A803LD17"/>
<dbReference type="GO" id="GO:0051537">
    <property type="term" value="F:2 iron, 2 sulfur cluster binding"/>
    <property type="evidence" value="ECO:0007669"/>
    <property type="project" value="UniProtKB-KW"/>
</dbReference>
<dbReference type="OMA" id="GQYIQPI"/>
<dbReference type="InterPro" id="IPR044965">
    <property type="entry name" value="Glyco_hydro_17_plant"/>
</dbReference>
<keyword evidence="10" id="KW-0249">Electron transport</keyword>
<keyword evidence="10" id="KW-0813">Transport</keyword>
<dbReference type="Pfam" id="PF00111">
    <property type="entry name" value="Fer2"/>
    <property type="match status" value="1"/>
</dbReference>
<reference evidence="12" key="1">
    <citation type="journal article" date="2017" name="Nature">
        <title>The genome of Chenopodium quinoa.</title>
        <authorList>
            <person name="Jarvis D.E."/>
            <person name="Ho Y.S."/>
            <person name="Lightfoot D.J."/>
            <person name="Schmoeckel S.M."/>
            <person name="Li B."/>
            <person name="Borm T.J.A."/>
            <person name="Ohyanagi H."/>
            <person name="Mineta K."/>
            <person name="Michell C.T."/>
            <person name="Saber N."/>
            <person name="Kharbatia N.M."/>
            <person name="Rupper R.R."/>
            <person name="Sharp A.R."/>
            <person name="Dally N."/>
            <person name="Boughton B.A."/>
            <person name="Woo Y.H."/>
            <person name="Gao G."/>
            <person name="Schijlen E.G.W.M."/>
            <person name="Guo X."/>
            <person name="Momin A.A."/>
            <person name="Negrao S."/>
            <person name="Al-Babili S."/>
            <person name="Gehring C."/>
            <person name="Roessner U."/>
            <person name="Jung C."/>
            <person name="Murphy K."/>
            <person name="Arold S.T."/>
            <person name="Gojobori T."/>
            <person name="van der Linden C.G."/>
            <person name="van Loo E.N."/>
            <person name="Jellen E.N."/>
            <person name="Maughan P.J."/>
            <person name="Tester M."/>
        </authorList>
    </citation>
    <scope>NUCLEOTIDE SEQUENCE [LARGE SCALE GENOMIC DNA]</scope>
    <source>
        <strain evidence="12">cv. PI 614886</strain>
    </source>
</reference>
<dbReference type="Gramene" id="AUR62009756-RA">
    <property type="protein sequence ID" value="AUR62009756-RA:cds"/>
    <property type="gene ID" value="AUR62009756"/>
</dbReference>
<dbReference type="InterPro" id="IPR036010">
    <property type="entry name" value="2Fe-2S_ferredoxin-like_sf"/>
</dbReference>
<proteinExistence type="inferred from homology"/>
<comment type="cofactor">
    <cofactor evidence="10">
        <name>[2Fe-2S] cluster</name>
        <dbReference type="ChEBI" id="CHEBI:190135"/>
    </cofactor>
    <text evidence="10">Binds 1 [2Fe-2S] cluster.</text>
</comment>
<keyword evidence="13" id="KW-1185">Reference proteome</keyword>
<keyword evidence="10" id="KW-0479">Metal-binding</keyword>
<evidence type="ECO:0000313" key="12">
    <source>
        <dbReference type="EnsemblPlants" id="AUR62009756-RA:cds"/>
    </source>
</evidence>
<sequence length="478" mass="51937">MSTVKLPTQCLLKTVPKPTAMTPMVNCPVSLGSVKSISKSFGLKSSSSYRTTAMAMYKVKLIGPDGTEHEFEAADDAYILDAAEEAGVDLPYSCRAGACSTCAGQLVSGTVDQSDGSFLDDNQMDKGSILRIDGLGVGINYGQIANNLPSPSRVAILLQSIQVSRVKLYDADPNVLMAFANSNVQFTIGLGSEYLQNMTDPSKAQAWIQTHVQPYISQTKITCIVVGNEVLGGGDTQLMSYLFPAMKGVYSALKSLGLTNQVTVTTAHSTAILATSFPPSSGAFKPELAQYLQPMLNFQSQINSPFFINVYPFFAYMGSPNEISLDYVLFRPNQGMTDPVTNLHYDNMLYAQLDSIYAAIKKMGHTDIEVQISETGWPSKGDPNEVGATVQNAATYNGNLLQKIEKQEGTPGRPDVPITVYVFALFNENLKPGPSSERNYGLYYPNGSPVYNIGLQQKSYLPQFYISSGYQRRSILVS</sequence>
<dbReference type="GO" id="GO:0009055">
    <property type="term" value="F:electron transfer activity"/>
    <property type="evidence" value="ECO:0007669"/>
    <property type="project" value="InterPro"/>
</dbReference>
<dbReference type="GO" id="GO:0005975">
    <property type="term" value="P:carbohydrate metabolic process"/>
    <property type="evidence" value="ECO:0007669"/>
    <property type="project" value="InterPro"/>
</dbReference>
<dbReference type="PANTHER" id="PTHR32227">
    <property type="entry name" value="GLUCAN ENDO-1,3-BETA-GLUCOSIDASE BG1-RELATED-RELATED"/>
    <property type="match status" value="1"/>
</dbReference>